<evidence type="ECO:0000256" key="2">
    <source>
        <dbReference type="ARBA" id="ARBA00005336"/>
    </source>
</evidence>
<dbReference type="SUPFAM" id="SSF51445">
    <property type="entry name" value="(Trans)glycosidases"/>
    <property type="match status" value="1"/>
</dbReference>
<dbReference type="RefSeq" id="WP_214154190.1">
    <property type="nucleotide sequence ID" value="NZ_JAHBAY010000001.1"/>
</dbReference>
<accession>A0ABS5TA51</accession>
<dbReference type="InterPro" id="IPR017853">
    <property type="entry name" value="GH"/>
</dbReference>
<keyword evidence="4 7" id="KW-0378">Hydrolase</keyword>
<evidence type="ECO:0000313" key="8">
    <source>
        <dbReference type="Proteomes" id="UP001197247"/>
    </source>
</evidence>
<evidence type="ECO:0000256" key="4">
    <source>
        <dbReference type="ARBA" id="ARBA00022801"/>
    </source>
</evidence>
<reference evidence="7 8" key="1">
    <citation type="submission" date="2021-05" db="EMBL/GenBank/DDBJ databases">
        <title>Kineosporia and Streptomyces sp. nov. two new marine actinobacteria isolated from Coral.</title>
        <authorList>
            <person name="Buangrab K."/>
            <person name="Sutthacheep M."/>
            <person name="Yeemin T."/>
            <person name="Harunari E."/>
            <person name="Igarashi Y."/>
            <person name="Kanchanasin P."/>
            <person name="Tanasupawat S."/>
            <person name="Phongsopitanun W."/>
        </authorList>
    </citation>
    <scope>NUCLEOTIDE SEQUENCE [LARGE SCALE GENOMIC DNA]</scope>
    <source>
        <strain evidence="7 8">J2-2</strain>
    </source>
</reference>
<keyword evidence="5" id="KW-0326">Glycosidase</keyword>
<dbReference type="EMBL" id="JAHBAY010000001">
    <property type="protein sequence ID" value="MBT0767925.1"/>
    <property type="molecule type" value="Genomic_DNA"/>
</dbReference>
<dbReference type="PANTHER" id="PTHR30480">
    <property type="entry name" value="BETA-HEXOSAMINIDASE-RELATED"/>
    <property type="match status" value="1"/>
</dbReference>
<comment type="similarity">
    <text evidence="2">Belongs to the glycosyl hydrolase 3 family.</text>
</comment>
<dbReference type="Proteomes" id="UP001197247">
    <property type="component" value="Unassembled WGS sequence"/>
</dbReference>
<organism evidence="7 8">
    <name type="scientific">Kineosporia corallincola</name>
    <dbReference type="NCBI Taxonomy" id="2835133"/>
    <lineage>
        <taxon>Bacteria</taxon>
        <taxon>Bacillati</taxon>
        <taxon>Actinomycetota</taxon>
        <taxon>Actinomycetes</taxon>
        <taxon>Kineosporiales</taxon>
        <taxon>Kineosporiaceae</taxon>
        <taxon>Kineosporia</taxon>
    </lineage>
</organism>
<evidence type="ECO:0000256" key="3">
    <source>
        <dbReference type="ARBA" id="ARBA00012663"/>
    </source>
</evidence>
<dbReference type="PROSITE" id="PS00775">
    <property type="entry name" value="GLYCOSYL_HYDROL_F3"/>
    <property type="match status" value="1"/>
</dbReference>
<dbReference type="PANTHER" id="PTHR30480:SF13">
    <property type="entry name" value="BETA-HEXOSAMINIDASE"/>
    <property type="match status" value="1"/>
</dbReference>
<evidence type="ECO:0000256" key="5">
    <source>
        <dbReference type="ARBA" id="ARBA00023295"/>
    </source>
</evidence>
<protein>
    <recommendedName>
        <fullName evidence="3">beta-N-acetylhexosaminidase</fullName>
        <ecNumber evidence="3">3.2.1.52</ecNumber>
    </recommendedName>
</protein>
<dbReference type="InterPro" id="IPR036962">
    <property type="entry name" value="Glyco_hydro_3_N_sf"/>
</dbReference>
<evidence type="ECO:0000313" key="7">
    <source>
        <dbReference type="EMBL" id="MBT0767925.1"/>
    </source>
</evidence>
<gene>
    <name evidence="7" type="ORF">KIH74_03260</name>
</gene>
<name>A0ABS5TA51_9ACTN</name>
<dbReference type="GO" id="GO:0016787">
    <property type="term" value="F:hydrolase activity"/>
    <property type="evidence" value="ECO:0007669"/>
    <property type="project" value="UniProtKB-KW"/>
</dbReference>
<dbReference type="InterPro" id="IPR050226">
    <property type="entry name" value="NagZ_Beta-hexosaminidase"/>
</dbReference>
<dbReference type="Pfam" id="PF00933">
    <property type="entry name" value="Glyco_hydro_3"/>
    <property type="match status" value="1"/>
</dbReference>
<evidence type="ECO:0000256" key="1">
    <source>
        <dbReference type="ARBA" id="ARBA00001231"/>
    </source>
</evidence>
<comment type="catalytic activity">
    <reaction evidence="1">
        <text>Hydrolysis of terminal non-reducing N-acetyl-D-hexosamine residues in N-acetyl-beta-D-hexosaminides.</text>
        <dbReference type="EC" id="3.2.1.52"/>
    </reaction>
</comment>
<dbReference type="Gene3D" id="3.20.20.300">
    <property type="entry name" value="Glycoside hydrolase, family 3, N-terminal domain"/>
    <property type="match status" value="1"/>
</dbReference>
<dbReference type="InterPro" id="IPR019800">
    <property type="entry name" value="Glyco_hydro_3_AS"/>
</dbReference>
<evidence type="ECO:0000259" key="6">
    <source>
        <dbReference type="Pfam" id="PF00933"/>
    </source>
</evidence>
<feature type="domain" description="Glycoside hydrolase family 3 N-terminal" evidence="6">
    <location>
        <begin position="2"/>
        <end position="327"/>
    </location>
</feature>
<comment type="caution">
    <text evidence="7">The sequence shown here is derived from an EMBL/GenBank/DDBJ whole genome shotgun (WGS) entry which is preliminary data.</text>
</comment>
<proteinExistence type="inferred from homology"/>
<dbReference type="EC" id="3.2.1.52" evidence="3"/>
<dbReference type="InterPro" id="IPR001764">
    <property type="entry name" value="Glyco_hydro_3_N"/>
</dbReference>
<keyword evidence="8" id="KW-1185">Reference proteome</keyword>
<sequence length="337" mass="35182">MTVAEQAGQLIMTGTPLTDADAVTSVMKRNHVGSVFLHGRSGRTAASLKKEINRLPSMTAGDATIRPLVSIDQEGGQVQSLRGGTWGYLDDAQEQGTWTSTRLAAVTGQWAKSLAKAGITMDLAPVADTVPSGTEKRNPPIGVFGRQYGSDSAAVADAVATVTATLHDAGVMATVKHFPGLGRVTKNTDTSSGVVDTTTTTDDAYLRPFQAGIDAGAGAVMISSATYEKIDPDNRAVFSSTVITELLRGEMGFQGVVMTDDVGAAKAVADVSPGRRAVRFVEAGGDLVLTVESSQVRTMMTALSSRARQDPDFAAQVEASATRVLELKDEAGLLSCE</sequence>